<dbReference type="Gene3D" id="3.40.50.720">
    <property type="entry name" value="NAD(P)-binding Rossmann-like Domain"/>
    <property type="match status" value="1"/>
</dbReference>
<protein>
    <submittedName>
        <fullName evidence="5">Short-chain dehydrogenase/reductase SDR</fullName>
    </submittedName>
</protein>
<dbReference type="InterPro" id="IPR020904">
    <property type="entry name" value="Sc_DH/Rdtase_CS"/>
</dbReference>
<evidence type="ECO:0000256" key="4">
    <source>
        <dbReference type="SAM" id="MobiDB-lite"/>
    </source>
</evidence>
<dbReference type="PROSITE" id="PS00061">
    <property type="entry name" value="ADH_SHORT"/>
    <property type="match status" value="1"/>
</dbReference>
<dbReference type="AlphaFoldDB" id="A0A1Z4LMZ3"/>
<name>A0A1Z4LMZ3_9CYAN</name>
<dbReference type="GO" id="GO:0016020">
    <property type="term" value="C:membrane"/>
    <property type="evidence" value="ECO:0007669"/>
    <property type="project" value="TreeGrafter"/>
</dbReference>
<proteinExistence type="inferred from homology"/>
<dbReference type="PANTHER" id="PTHR44196:SF1">
    <property type="entry name" value="DEHYDROGENASE_REDUCTASE SDR FAMILY MEMBER 7B"/>
    <property type="match status" value="1"/>
</dbReference>
<comment type="similarity">
    <text evidence="1 3">Belongs to the short-chain dehydrogenases/reductases (SDR) family.</text>
</comment>
<evidence type="ECO:0000313" key="5">
    <source>
        <dbReference type="EMBL" id="BAY82554.1"/>
    </source>
</evidence>
<reference evidence="5 6" key="1">
    <citation type="submission" date="2017-06" db="EMBL/GenBank/DDBJ databases">
        <title>Genome sequencing of cyanobaciteial culture collection at National Institute for Environmental Studies (NIES).</title>
        <authorList>
            <person name="Hirose Y."/>
            <person name="Shimura Y."/>
            <person name="Fujisawa T."/>
            <person name="Nakamura Y."/>
            <person name="Kawachi M."/>
        </authorList>
    </citation>
    <scope>NUCLEOTIDE SEQUENCE [LARGE SCALE GENOMIC DNA]</scope>
    <source>
        <strain evidence="5 6">NIES-267</strain>
    </source>
</reference>
<evidence type="ECO:0000256" key="2">
    <source>
        <dbReference type="ARBA" id="ARBA00023002"/>
    </source>
</evidence>
<organism evidence="5 6">
    <name type="scientific">Calothrix parasitica NIES-267</name>
    <dbReference type="NCBI Taxonomy" id="1973488"/>
    <lineage>
        <taxon>Bacteria</taxon>
        <taxon>Bacillati</taxon>
        <taxon>Cyanobacteriota</taxon>
        <taxon>Cyanophyceae</taxon>
        <taxon>Nostocales</taxon>
        <taxon>Calotrichaceae</taxon>
        <taxon>Calothrix</taxon>
    </lineage>
</organism>
<dbReference type="InterPro" id="IPR036291">
    <property type="entry name" value="NAD(P)-bd_dom_sf"/>
</dbReference>
<dbReference type="FunFam" id="3.40.50.720:FF:000084">
    <property type="entry name" value="Short-chain dehydrogenase reductase"/>
    <property type="match status" value="1"/>
</dbReference>
<dbReference type="PRINTS" id="PR00081">
    <property type="entry name" value="GDHRDH"/>
</dbReference>
<dbReference type="OrthoDB" id="9775296at2"/>
<dbReference type="Proteomes" id="UP000218418">
    <property type="component" value="Chromosome"/>
</dbReference>
<dbReference type="SUPFAM" id="SSF51735">
    <property type="entry name" value="NAD(P)-binding Rossmann-fold domains"/>
    <property type="match status" value="1"/>
</dbReference>
<sequence length="266" mass="28701">MPSAIITGGSQGIGKATALLFARKGYDLVLSARQAETLEATAAEARAIGTKVLTVPCDVSQETEVNNLISKALEYFGSIDVLINNAGVCMTGPIENTSLDDWKRVIDVNLWGYIHTIHALLPHFLVRSAGTIINVGSIGGKLPLPEMTVYCTSKYAITGLTETLRLELKPKGIHVGAVHPSATNSNFMERAQFRGSSEQEAEKRRNSMSSFLESPAASKPEDVANAIWDAVKHQKDEVVVGSGLFMSAAYKFFPGLMQLAMQTSKQ</sequence>
<dbReference type="PANTHER" id="PTHR44196">
    <property type="entry name" value="DEHYDROGENASE/REDUCTASE SDR FAMILY MEMBER 7B"/>
    <property type="match status" value="1"/>
</dbReference>
<dbReference type="PRINTS" id="PR00080">
    <property type="entry name" value="SDRFAMILY"/>
</dbReference>
<feature type="region of interest" description="Disordered" evidence="4">
    <location>
        <begin position="192"/>
        <end position="217"/>
    </location>
</feature>
<evidence type="ECO:0000256" key="3">
    <source>
        <dbReference type="RuleBase" id="RU000363"/>
    </source>
</evidence>
<accession>A0A1Z4LMZ3</accession>
<evidence type="ECO:0000256" key="1">
    <source>
        <dbReference type="ARBA" id="ARBA00006484"/>
    </source>
</evidence>
<dbReference type="PIRSF" id="PIRSF000126">
    <property type="entry name" value="11-beta-HSD1"/>
    <property type="match status" value="1"/>
</dbReference>
<dbReference type="InterPro" id="IPR002347">
    <property type="entry name" value="SDR_fam"/>
</dbReference>
<dbReference type="GO" id="GO:0016491">
    <property type="term" value="F:oxidoreductase activity"/>
    <property type="evidence" value="ECO:0007669"/>
    <property type="project" value="UniProtKB-KW"/>
</dbReference>
<dbReference type="Pfam" id="PF00106">
    <property type="entry name" value="adh_short"/>
    <property type="match status" value="1"/>
</dbReference>
<keyword evidence="6" id="KW-1185">Reference proteome</keyword>
<dbReference type="CDD" id="cd05233">
    <property type="entry name" value="SDR_c"/>
    <property type="match status" value="1"/>
</dbReference>
<keyword evidence="2" id="KW-0560">Oxidoreductase</keyword>
<gene>
    <name evidence="5" type="ORF">NIES267_20350</name>
</gene>
<evidence type="ECO:0000313" key="6">
    <source>
        <dbReference type="Proteomes" id="UP000218418"/>
    </source>
</evidence>
<dbReference type="EMBL" id="AP018227">
    <property type="protein sequence ID" value="BAY82554.1"/>
    <property type="molecule type" value="Genomic_DNA"/>
</dbReference>